<accession>A0A6J4J8L0</accession>
<feature type="region of interest" description="Disordered" evidence="1">
    <location>
        <begin position="1"/>
        <end position="37"/>
    </location>
</feature>
<reference evidence="2" key="1">
    <citation type="submission" date="2020-02" db="EMBL/GenBank/DDBJ databases">
        <authorList>
            <person name="Meier V. D."/>
        </authorList>
    </citation>
    <scope>NUCLEOTIDE SEQUENCE</scope>
    <source>
        <strain evidence="2">AVDCRST_MAG56</strain>
    </source>
</reference>
<feature type="non-terminal residue" evidence="2">
    <location>
        <position position="1"/>
    </location>
</feature>
<sequence length="37" mass="3767">EGTICDRHQPVEGPPGPAAASDRSCLPRAKPTNPAGI</sequence>
<gene>
    <name evidence="2" type="ORF">AVDCRST_MAG56-3327</name>
</gene>
<evidence type="ECO:0000256" key="1">
    <source>
        <dbReference type="SAM" id="MobiDB-lite"/>
    </source>
</evidence>
<dbReference type="EMBL" id="CADCTQ010000270">
    <property type="protein sequence ID" value="CAA9273291.1"/>
    <property type="molecule type" value="Genomic_DNA"/>
</dbReference>
<name>A0A6J4J8L0_9SPHI</name>
<evidence type="ECO:0000313" key="2">
    <source>
        <dbReference type="EMBL" id="CAA9273291.1"/>
    </source>
</evidence>
<proteinExistence type="predicted"/>
<protein>
    <submittedName>
        <fullName evidence="2">Uncharacterized protein</fullName>
    </submittedName>
</protein>
<dbReference type="AlphaFoldDB" id="A0A6J4J8L0"/>
<feature type="non-terminal residue" evidence="2">
    <location>
        <position position="37"/>
    </location>
</feature>
<organism evidence="2">
    <name type="scientific">uncultured Cytophagales bacterium</name>
    <dbReference type="NCBI Taxonomy" id="158755"/>
    <lineage>
        <taxon>Bacteria</taxon>
        <taxon>Pseudomonadati</taxon>
        <taxon>Bacteroidota</taxon>
        <taxon>Sphingobacteriia</taxon>
        <taxon>Sphingobacteriales</taxon>
        <taxon>environmental samples</taxon>
    </lineage>
</organism>
<feature type="compositionally biased region" description="Basic and acidic residues" evidence="1">
    <location>
        <begin position="1"/>
        <end position="10"/>
    </location>
</feature>